<comment type="caution">
    <text evidence="12">The sequence shown here is derived from an EMBL/GenBank/DDBJ whole genome shotgun (WGS) entry which is preliminary data.</text>
</comment>
<keyword evidence="13" id="KW-1185">Reference proteome</keyword>
<dbReference type="PANTHER" id="PTHR13445">
    <property type="entry name" value="TUMOR SUPPRESSING SUBTRANSFERABLE CANDIDATE 4 TSSC4"/>
    <property type="match status" value="1"/>
</dbReference>
<dbReference type="AlphaFoldDB" id="A0AA38C7M1"/>
<keyword evidence="5" id="KW-0507">mRNA processing</keyword>
<dbReference type="GO" id="GO:0005681">
    <property type="term" value="C:spliceosomal complex"/>
    <property type="evidence" value="ECO:0007669"/>
    <property type="project" value="UniProtKB-KW"/>
</dbReference>
<keyword evidence="4" id="KW-0963">Cytoplasm</keyword>
<evidence type="ECO:0000256" key="2">
    <source>
        <dbReference type="ARBA" id="ARBA00004496"/>
    </source>
</evidence>
<evidence type="ECO:0000256" key="4">
    <source>
        <dbReference type="ARBA" id="ARBA00022490"/>
    </source>
</evidence>
<organism evidence="12 13">
    <name type="scientific">Taxus chinensis</name>
    <name type="common">Chinese yew</name>
    <name type="synonym">Taxus wallichiana var. chinensis</name>
    <dbReference type="NCBI Taxonomy" id="29808"/>
    <lineage>
        <taxon>Eukaryota</taxon>
        <taxon>Viridiplantae</taxon>
        <taxon>Streptophyta</taxon>
        <taxon>Embryophyta</taxon>
        <taxon>Tracheophyta</taxon>
        <taxon>Spermatophyta</taxon>
        <taxon>Pinopsida</taxon>
        <taxon>Pinidae</taxon>
        <taxon>Conifers II</taxon>
        <taxon>Cupressales</taxon>
        <taxon>Taxaceae</taxon>
        <taxon>Taxus</taxon>
    </lineage>
</organism>
<keyword evidence="7" id="KW-0508">mRNA splicing</keyword>
<feature type="region of interest" description="Disordered" evidence="11">
    <location>
        <begin position="136"/>
        <end position="161"/>
    </location>
</feature>
<feature type="non-terminal residue" evidence="12">
    <location>
        <position position="1"/>
    </location>
</feature>
<evidence type="ECO:0000256" key="5">
    <source>
        <dbReference type="ARBA" id="ARBA00022664"/>
    </source>
</evidence>
<dbReference type="InterPro" id="IPR029338">
    <property type="entry name" value="TSSC4"/>
</dbReference>
<evidence type="ECO:0000313" key="13">
    <source>
        <dbReference type="Proteomes" id="UP000824469"/>
    </source>
</evidence>
<dbReference type="PANTHER" id="PTHR13445:SF3">
    <property type="entry name" value="U5 SMALL NUCLEAR RIBONUCLEOPROTEIN TSSC4"/>
    <property type="match status" value="1"/>
</dbReference>
<dbReference type="GO" id="GO:0008380">
    <property type="term" value="P:RNA splicing"/>
    <property type="evidence" value="ECO:0007669"/>
    <property type="project" value="UniProtKB-KW"/>
</dbReference>
<sequence length="208" mass="23346">EKEDEFEKVSVGKEYVGERTYMREIMDTGPKIKSYNSLPSSLKELKRAGRDPHGNHYAARARLEEDYEEVSTVHPDSEMVDNLSLDWSNEDDDMINTQAFNEFSQHMKPSALVQVEDSAELPNLVTFIPRKRALCSNNKTRDDSNNTNNSQNTIEDSSENSSQLVILPLGIAAGQATETKSPTLDNDVGESKRLVSINKNSIRIHKGT</sequence>
<comment type="function">
    <text evidence="10">Protein associated with the U5 snRNP, during its maturation and its post-splicing recycling and which is required for spliceosomal tri-snRNP complex assembly in the nucleus. Has a molecular sequestering activity and transiently hinders SNRNP200 binding sites for constitutive splicing factors that intervene later during the assembly of the spliceosome and splicing. Together with its molecular sequestering activity, may also function as a molecular adapter and placeholder, coordinating the assembly of the U5 snRNP and its association with the U4/U6 di-snRNP.</text>
</comment>
<protein>
    <recommendedName>
        <fullName evidence="9">U5 small nuclear ribonucleoprotein TSSC4</fullName>
    </recommendedName>
</protein>
<evidence type="ECO:0000256" key="8">
    <source>
        <dbReference type="ARBA" id="ARBA00023242"/>
    </source>
</evidence>
<reference evidence="12 13" key="1">
    <citation type="journal article" date="2021" name="Nat. Plants">
        <title>The Taxus genome provides insights into paclitaxel biosynthesis.</title>
        <authorList>
            <person name="Xiong X."/>
            <person name="Gou J."/>
            <person name="Liao Q."/>
            <person name="Li Y."/>
            <person name="Zhou Q."/>
            <person name="Bi G."/>
            <person name="Li C."/>
            <person name="Du R."/>
            <person name="Wang X."/>
            <person name="Sun T."/>
            <person name="Guo L."/>
            <person name="Liang H."/>
            <person name="Lu P."/>
            <person name="Wu Y."/>
            <person name="Zhang Z."/>
            <person name="Ro D.K."/>
            <person name="Shang Y."/>
            <person name="Huang S."/>
            <person name="Yan J."/>
        </authorList>
    </citation>
    <scope>NUCLEOTIDE SEQUENCE [LARGE SCALE GENOMIC DNA]</scope>
    <source>
        <strain evidence="12">Ta-2019</strain>
    </source>
</reference>
<feature type="compositionally biased region" description="Low complexity" evidence="11">
    <location>
        <begin position="145"/>
        <end position="155"/>
    </location>
</feature>
<evidence type="ECO:0000256" key="10">
    <source>
        <dbReference type="ARBA" id="ARBA00045970"/>
    </source>
</evidence>
<keyword evidence="8" id="KW-0539">Nucleus</keyword>
<comment type="subcellular location">
    <subcellularLocation>
        <location evidence="2">Cytoplasm</location>
    </subcellularLocation>
    <subcellularLocation>
        <location evidence="1">Nucleus</location>
    </subcellularLocation>
</comment>
<dbReference type="GO" id="GO:0006397">
    <property type="term" value="P:mRNA processing"/>
    <property type="evidence" value="ECO:0007669"/>
    <property type="project" value="UniProtKB-KW"/>
</dbReference>
<dbReference type="GO" id="GO:0005737">
    <property type="term" value="C:cytoplasm"/>
    <property type="evidence" value="ECO:0007669"/>
    <property type="project" value="UniProtKB-SubCell"/>
</dbReference>
<comment type="similarity">
    <text evidence="3">Belongs to the TSSC4 family.</text>
</comment>
<evidence type="ECO:0000256" key="11">
    <source>
        <dbReference type="SAM" id="MobiDB-lite"/>
    </source>
</evidence>
<evidence type="ECO:0000256" key="1">
    <source>
        <dbReference type="ARBA" id="ARBA00004123"/>
    </source>
</evidence>
<proteinExistence type="inferred from homology"/>
<evidence type="ECO:0000256" key="6">
    <source>
        <dbReference type="ARBA" id="ARBA00022728"/>
    </source>
</evidence>
<keyword evidence="6" id="KW-0747">Spliceosome</keyword>
<dbReference type="Proteomes" id="UP000824469">
    <property type="component" value="Unassembled WGS sequence"/>
</dbReference>
<gene>
    <name evidence="12" type="ORF">KI387_042843</name>
</gene>
<dbReference type="EMBL" id="JAHRHJ020003314">
    <property type="protein sequence ID" value="KAH9291964.1"/>
    <property type="molecule type" value="Genomic_DNA"/>
</dbReference>
<evidence type="ECO:0000256" key="9">
    <source>
        <dbReference type="ARBA" id="ARBA00035304"/>
    </source>
</evidence>
<evidence type="ECO:0000256" key="3">
    <source>
        <dbReference type="ARBA" id="ARBA00010362"/>
    </source>
</evidence>
<name>A0AA38C7M1_TAXCH</name>
<evidence type="ECO:0000256" key="7">
    <source>
        <dbReference type="ARBA" id="ARBA00023187"/>
    </source>
</evidence>
<evidence type="ECO:0000313" key="12">
    <source>
        <dbReference type="EMBL" id="KAH9291964.1"/>
    </source>
</evidence>
<accession>A0AA38C7M1</accession>